<name>A0A482JJP5_9CAUD</name>
<dbReference type="EMBL" id="MK562503">
    <property type="protein sequence ID" value="QBP32942.1"/>
    <property type="molecule type" value="Genomic_DNA"/>
</dbReference>
<dbReference type="Proteomes" id="UP000294568">
    <property type="component" value="Segment"/>
</dbReference>
<reference evidence="1 2" key="1">
    <citation type="submission" date="2019-02" db="EMBL/GenBank/DDBJ databases">
        <title>A cornucopia of Shigella phages from the Cornhusker state.</title>
        <authorList>
            <person name="Doore S.M."/>
            <person name="Schrad J.R."/>
            <person name="Perrett H.R."/>
            <person name="Dover J.A."/>
            <person name="Schrad K.P."/>
            <person name="Dean W.F."/>
            <person name="Parent K.N."/>
        </authorList>
    </citation>
    <scope>NUCLEOTIDE SEQUENCE [LARGE SCALE GENOMIC DNA]</scope>
</reference>
<sequence>MAVGVGAADPVHSKKELIMGALDQFYAGFDNKMKEEGAKAAVRGALDATTAMDAAGERDENVKKQNIFLRESYEDGYVSAAASQELADWKVSALDRSKKAAEAGLTDEQFRQQEQGHVAQLTEKLGKYLPDMPEQAAVAILGQVQSSAAANVAAFQKGRAEYAQVQADRALDNNLSASGQEFYARLNEHQPEAANAALMGGMQAILAAGHLDKDKKLDRVKNYLVSVAQNTQDPLIIDQLQKLASNELGVNSVDVNKALYSEFQRAGNQVEATVRFKVSDMLQTLDGASPEQQEAGMQNIRNELIKWGTLGVLAPGTQMDMWEKAQKLRETASSKYALKAAIDGHQPTTVLAGMYKGDLDKARNAMLAQFPDTAEGNAGLLAYAASSKDAWAGETAQKRLSGNLSATLNTLDQLGEDGQISQENQLNIATWVQTYNSSNALGKNALLEKVPEDLRGIVQRAAAQGPNNASNIMLDDIRRLSENKASGRYASIPTNPTDKMLDASGAANWFSFGATADAQRREARAAMEDEYRYLYRKNPEALVGKSADDISTMLAGNIASRKLDIEVSGKPRHLYLPAGTSLESYMGDYKGSREQFTTALQNTLQASVDAVIDPSKLDRVVVQAGTAGNRAQNFTATVFSTDGTFQNVSVDMAKVQDLAQTGYNEALAGDIKEGEKAVGARPATFYDHDNGRVVQLLVDGRNSVNVAPDLFSEVLANTMQFEGYRSKKGNGSVGFGLHDNSGMPVPKDLSPEWAVSVLKTSMEKQYMPNVKRQMQGNGIKETPEATKLLVDLNYHGGNGSSGPVAEAMAQVRKARQNAKPGPYQYPVSEAETKLWNTLRQQPAYKQAQKERKAYLEQNLRDWIFSSKF</sequence>
<evidence type="ECO:0000313" key="2">
    <source>
        <dbReference type="Proteomes" id="UP000294568"/>
    </source>
</evidence>
<evidence type="ECO:0008006" key="3">
    <source>
        <dbReference type="Google" id="ProtNLM"/>
    </source>
</evidence>
<accession>A0A482JJP5</accession>
<evidence type="ECO:0000313" key="1">
    <source>
        <dbReference type="EMBL" id="QBP32942.1"/>
    </source>
</evidence>
<organism evidence="1 2">
    <name type="scientific">Shigella phage Buco</name>
    <dbReference type="NCBI Taxonomy" id="2530183"/>
    <lineage>
        <taxon>Viruses</taxon>
        <taxon>Duplodnaviria</taxon>
        <taxon>Heunggongvirae</taxon>
        <taxon>Uroviricota</taxon>
        <taxon>Caudoviricetes</taxon>
        <taxon>Autographivirales</taxon>
        <taxon>Autoscriptoviridae</taxon>
        <taxon>Slopekvirinae</taxon>
        <taxon>Bucovirus</taxon>
        <taxon>Bucovirus buco</taxon>
    </lineage>
</organism>
<proteinExistence type="predicted"/>
<keyword evidence="2" id="KW-1185">Reference proteome</keyword>
<gene>
    <name evidence="1" type="ORF">HRP29_gp42</name>
</gene>
<protein>
    <recommendedName>
        <fullName evidence="3">Internal virion protein</fullName>
    </recommendedName>
</protein>